<dbReference type="EMBL" id="AJWK01010403">
    <property type="status" value="NOT_ANNOTATED_CDS"/>
    <property type="molecule type" value="Genomic_DNA"/>
</dbReference>
<dbReference type="Proteomes" id="UP000092461">
    <property type="component" value="Unassembled WGS sequence"/>
</dbReference>
<dbReference type="VEuPathDB" id="VectorBase:LLOJ003233"/>
<evidence type="ECO:0000313" key="1">
    <source>
        <dbReference type="EnsemblMetazoa" id="LLOJ003233-PA"/>
    </source>
</evidence>
<organism evidence="1 2">
    <name type="scientific">Lutzomyia longipalpis</name>
    <name type="common">Sand fly</name>
    <dbReference type="NCBI Taxonomy" id="7200"/>
    <lineage>
        <taxon>Eukaryota</taxon>
        <taxon>Metazoa</taxon>
        <taxon>Ecdysozoa</taxon>
        <taxon>Arthropoda</taxon>
        <taxon>Hexapoda</taxon>
        <taxon>Insecta</taxon>
        <taxon>Pterygota</taxon>
        <taxon>Neoptera</taxon>
        <taxon>Endopterygota</taxon>
        <taxon>Diptera</taxon>
        <taxon>Nematocera</taxon>
        <taxon>Psychodoidea</taxon>
        <taxon>Psychodidae</taxon>
        <taxon>Lutzomyia</taxon>
        <taxon>Lutzomyia</taxon>
    </lineage>
</organism>
<protein>
    <submittedName>
        <fullName evidence="1">Uncharacterized protein</fullName>
    </submittedName>
</protein>
<sequence length="13" mass="1713">MRDCWRPRIPRRA</sequence>
<dbReference type="EnsemblMetazoa" id="LLOJ003233-RA">
    <property type="protein sequence ID" value="LLOJ003233-PA"/>
    <property type="gene ID" value="LLOJ003233"/>
</dbReference>
<proteinExistence type="predicted"/>
<accession>A0A1B0FV63</accession>
<name>A0A1B0FV63_LUTLO</name>
<keyword evidence="2" id="KW-1185">Reference proteome</keyword>
<evidence type="ECO:0000313" key="2">
    <source>
        <dbReference type="Proteomes" id="UP000092461"/>
    </source>
</evidence>
<reference evidence="1" key="1">
    <citation type="submission" date="2020-05" db="UniProtKB">
        <authorList>
            <consortium name="EnsemblMetazoa"/>
        </authorList>
    </citation>
    <scope>IDENTIFICATION</scope>
    <source>
        <strain evidence="1">Jacobina</strain>
    </source>
</reference>